<dbReference type="Proteomes" id="UP000593560">
    <property type="component" value="Unassembled WGS sequence"/>
</dbReference>
<evidence type="ECO:0008006" key="3">
    <source>
        <dbReference type="Google" id="ProtNLM"/>
    </source>
</evidence>
<dbReference type="OrthoDB" id="1750606at2759"/>
<evidence type="ECO:0000313" key="2">
    <source>
        <dbReference type="Proteomes" id="UP000593560"/>
    </source>
</evidence>
<dbReference type="PANTHER" id="PTHR31286:SF153">
    <property type="entry name" value="DUF4283 DOMAIN PROTEIN"/>
    <property type="match status" value="1"/>
</dbReference>
<dbReference type="InterPro" id="IPR040256">
    <property type="entry name" value="At4g02000-like"/>
</dbReference>
<dbReference type="PANTHER" id="PTHR31286">
    <property type="entry name" value="GLYCINE-RICH CELL WALL STRUCTURAL PROTEIN 1.8-LIKE"/>
    <property type="match status" value="1"/>
</dbReference>
<dbReference type="AlphaFoldDB" id="A0A7J9GQU1"/>
<gene>
    <name evidence="1" type="ORF">Gohar_010417</name>
</gene>
<sequence>MENEMEGLKLDGKEEVMLLHYDKRSLFSDNEEEMRYLFKFFYKMDIERVINEALWTFNNHLLIMHRLEENKDLMQMSLIFSSFWVQVHDLPPRFFSENVMKQLGNFIGRFLEYDMKQLSRGMKNYLRVRVQLDVRCPLKRRKKIMISPRKCTYDLSLKAQPMRVAAMNSVWLREEGDWEL</sequence>
<proteinExistence type="predicted"/>
<organism evidence="1 2">
    <name type="scientific">Gossypium harknessii</name>
    <dbReference type="NCBI Taxonomy" id="34285"/>
    <lineage>
        <taxon>Eukaryota</taxon>
        <taxon>Viridiplantae</taxon>
        <taxon>Streptophyta</taxon>
        <taxon>Embryophyta</taxon>
        <taxon>Tracheophyta</taxon>
        <taxon>Spermatophyta</taxon>
        <taxon>Magnoliopsida</taxon>
        <taxon>eudicotyledons</taxon>
        <taxon>Gunneridae</taxon>
        <taxon>Pentapetalae</taxon>
        <taxon>rosids</taxon>
        <taxon>malvids</taxon>
        <taxon>Malvales</taxon>
        <taxon>Malvaceae</taxon>
        <taxon>Malvoideae</taxon>
        <taxon>Gossypium</taxon>
    </lineage>
</organism>
<keyword evidence="2" id="KW-1185">Reference proteome</keyword>
<name>A0A7J9GQU1_9ROSI</name>
<protein>
    <recommendedName>
        <fullName evidence="3">DUF4283 domain-containing protein</fullName>
    </recommendedName>
</protein>
<accession>A0A7J9GQU1</accession>
<dbReference type="EMBL" id="JABFAD010000006">
    <property type="protein sequence ID" value="MBA0799939.1"/>
    <property type="molecule type" value="Genomic_DNA"/>
</dbReference>
<evidence type="ECO:0000313" key="1">
    <source>
        <dbReference type="EMBL" id="MBA0799939.1"/>
    </source>
</evidence>
<comment type="caution">
    <text evidence="1">The sequence shown here is derived from an EMBL/GenBank/DDBJ whole genome shotgun (WGS) entry which is preliminary data.</text>
</comment>
<reference evidence="1 2" key="1">
    <citation type="journal article" date="2019" name="Genome Biol. Evol.">
        <title>Insights into the evolution of the New World diploid cottons (Gossypium, subgenus Houzingenia) based on genome sequencing.</title>
        <authorList>
            <person name="Grover C.E."/>
            <person name="Arick M.A. 2nd"/>
            <person name="Thrash A."/>
            <person name="Conover J.L."/>
            <person name="Sanders W.S."/>
            <person name="Peterson D.G."/>
            <person name="Frelichowski J.E."/>
            <person name="Scheffler J.A."/>
            <person name="Scheffler B.E."/>
            <person name="Wendel J.F."/>
        </authorList>
    </citation>
    <scope>NUCLEOTIDE SEQUENCE [LARGE SCALE GENOMIC DNA]</scope>
    <source>
        <strain evidence="1">0</strain>
        <tissue evidence="1">Leaf</tissue>
    </source>
</reference>